<evidence type="ECO:0000313" key="3">
    <source>
        <dbReference type="Proteomes" id="UP000886722"/>
    </source>
</evidence>
<sequence>MTGKARGSNVFSKIFYFYYDGFKAMTLGKTLWIIILVKLFIFFFVLKLFFFPDLLNTRFDTDDERAEHVSVELTNPYVK</sequence>
<keyword evidence="1" id="KW-1133">Transmembrane helix</keyword>
<feature type="transmembrane region" description="Helical" evidence="1">
    <location>
        <begin position="31"/>
        <end position="50"/>
    </location>
</feature>
<dbReference type="InterPro" id="IPR027853">
    <property type="entry name" value="DUF4492"/>
</dbReference>
<reference evidence="2" key="1">
    <citation type="submission" date="2020-10" db="EMBL/GenBank/DDBJ databases">
        <authorList>
            <person name="Gilroy R."/>
        </authorList>
    </citation>
    <scope>NUCLEOTIDE SEQUENCE</scope>
    <source>
        <strain evidence="2">21143</strain>
    </source>
</reference>
<dbReference type="AlphaFoldDB" id="A0A9D1KC84"/>
<accession>A0A9D1KC84</accession>
<evidence type="ECO:0000256" key="1">
    <source>
        <dbReference type="SAM" id="Phobius"/>
    </source>
</evidence>
<organism evidence="2 3">
    <name type="scientific">Candidatus Caccoplasma intestinavium</name>
    <dbReference type="NCBI Taxonomy" id="2840716"/>
    <lineage>
        <taxon>Bacteria</taxon>
        <taxon>Pseudomonadati</taxon>
        <taxon>Bacteroidota</taxon>
        <taxon>Bacteroidia</taxon>
        <taxon>Bacteroidales</taxon>
        <taxon>Bacteroidaceae</taxon>
        <taxon>Bacteroidaceae incertae sedis</taxon>
        <taxon>Candidatus Caccoplasma</taxon>
    </lineage>
</organism>
<dbReference type="EMBL" id="DVKT01000029">
    <property type="protein sequence ID" value="HIT39133.1"/>
    <property type="molecule type" value="Genomic_DNA"/>
</dbReference>
<protein>
    <submittedName>
        <fullName evidence="2">DUF4492 domain-containing protein</fullName>
    </submittedName>
</protein>
<reference evidence="2" key="2">
    <citation type="journal article" date="2021" name="PeerJ">
        <title>Extensive microbial diversity within the chicken gut microbiome revealed by metagenomics and culture.</title>
        <authorList>
            <person name="Gilroy R."/>
            <person name="Ravi A."/>
            <person name="Getino M."/>
            <person name="Pursley I."/>
            <person name="Horton D.L."/>
            <person name="Alikhan N.F."/>
            <person name="Baker D."/>
            <person name="Gharbi K."/>
            <person name="Hall N."/>
            <person name="Watson M."/>
            <person name="Adriaenssens E.M."/>
            <person name="Foster-Nyarko E."/>
            <person name="Jarju S."/>
            <person name="Secka A."/>
            <person name="Antonio M."/>
            <person name="Oren A."/>
            <person name="Chaudhuri R.R."/>
            <person name="La Ragione R."/>
            <person name="Hildebrand F."/>
            <person name="Pallen M.J."/>
        </authorList>
    </citation>
    <scope>NUCLEOTIDE SEQUENCE</scope>
    <source>
        <strain evidence="2">21143</strain>
    </source>
</reference>
<gene>
    <name evidence="2" type="ORF">IAD06_03730</name>
</gene>
<keyword evidence="1" id="KW-0472">Membrane</keyword>
<proteinExistence type="predicted"/>
<keyword evidence="1" id="KW-0812">Transmembrane</keyword>
<evidence type="ECO:0000313" key="2">
    <source>
        <dbReference type="EMBL" id="HIT39133.1"/>
    </source>
</evidence>
<comment type="caution">
    <text evidence="2">The sequence shown here is derived from an EMBL/GenBank/DDBJ whole genome shotgun (WGS) entry which is preliminary data.</text>
</comment>
<dbReference type="Proteomes" id="UP000886722">
    <property type="component" value="Unassembled WGS sequence"/>
</dbReference>
<name>A0A9D1KC84_9BACT</name>
<dbReference type="Pfam" id="PF14899">
    <property type="entry name" value="DUF4492"/>
    <property type="match status" value="1"/>
</dbReference>